<evidence type="ECO:0000313" key="2">
    <source>
        <dbReference type="Proteomes" id="UP001152604"/>
    </source>
</evidence>
<protein>
    <submittedName>
        <fullName evidence="1">Uncharacterized protein</fullName>
    </submittedName>
</protein>
<organism evidence="1 2">
    <name type="scientific">Mesorhizobium ventifaucium</name>
    <dbReference type="NCBI Taxonomy" id="666020"/>
    <lineage>
        <taxon>Bacteria</taxon>
        <taxon>Pseudomonadati</taxon>
        <taxon>Pseudomonadota</taxon>
        <taxon>Alphaproteobacteria</taxon>
        <taxon>Hyphomicrobiales</taxon>
        <taxon>Phyllobacteriaceae</taxon>
        <taxon>Mesorhizobium</taxon>
    </lineage>
</organism>
<dbReference type="RefSeq" id="WP_254027627.1">
    <property type="nucleotide sequence ID" value="NZ_CAKXZS010000048.1"/>
</dbReference>
<reference evidence="1" key="1">
    <citation type="submission" date="2022-03" db="EMBL/GenBank/DDBJ databases">
        <authorList>
            <person name="Brunel B."/>
        </authorList>
    </citation>
    <scope>NUCLEOTIDE SEQUENCE</scope>
    <source>
        <strain evidence="1">STM4922sample</strain>
    </source>
</reference>
<comment type="caution">
    <text evidence="1">The sequence shown here is derived from an EMBL/GenBank/DDBJ whole genome shotgun (WGS) entry which is preliminary data.</text>
</comment>
<accession>A0ABM9ECM0</accession>
<gene>
    <name evidence="1" type="ORF">MES4922_520002</name>
</gene>
<evidence type="ECO:0000313" key="1">
    <source>
        <dbReference type="EMBL" id="CAH2406550.1"/>
    </source>
</evidence>
<keyword evidence="2" id="KW-1185">Reference proteome</keyword>
<proteinExistence type="predicted"/>
<name>A0ABM9ECM0_9HYPH</name>
<sequence>MVPATRIAGQLHQKKGLHLLSTEVDLLNAHAAKGEVKGLLAVEIKPPPLEGE</sequence>
<dbReference type="EMBL" id="CAKXZS010000048">
    <property type="protein sequence ID" value="CAH2406550.1"/>
    <property type="molecule type" value="Genomic_DNA"/>
</dbReference>
<dbReference type="Proteomes" id="UP001152604">
    <property type="component" value="Unassembled WGS sequence"/>
</dbReference>